<dbReference type="InterPro" id="IPR018825">
    <property type="entry name" value="DUF2427"/>
</dbReference>
<dbReference type="PANTHER" id="PTHR31685:SF3">
    <property type="entry name" value="INTEGRAL MEMBRANE PROTEIN (AFU_ORTHOLOGUE AFUA_6G12730)"/>
    <property type="match status" value="1"/>
</dbReference>
<feature type="domain" description="DUF2427" evidence="2">
    <location>
        <begin position="147"/>
        <end position="230"/>
    </location>
</feature>
<feature type="transmembrane region" description="Helical" evidence="1">
    <location>
        <begin position="181"/>
        <end position="202"/>
    </location>
</feature>
<feature type="transmembrane region" description="Helical" evidence="1">
    <location>
        <begin position="356"/>
        <end position="374"/>
    </location>
</feature>
<evidence type="ECO:0000259" key="3">
    <source>
        <dbReference type="Pfam" id="PF10355"/>
    </source>
</evidence>
<feature type="transmembrane region" description="Helical" evidence="1">
    <location>
        <begin position="609"/>
        <end position="637"/>
    </location>
</feature>
<keyword evidence="1" id="KW-0812">Transmembrane</keyword>
<keyword evidence="1" id="KW-1133">Transmembrane helix</keyword>
<dbReference type="Proteomes" id="UP000815677">
    <property type="component" value="Unassembled WGS sequence"/>
</dbReference>
<dbReference type="InterPro" id="IPR018827">
    <property type="entry name" value="YTP1_C"/>
</dbReference>
<accession>A0ABQ0LVR6</accession>
<evidence type="ECO:0008006" key="6">
    <source>
        <dbReference type="Google" id="ProtNLM"/>
    </source>
</evidence>
<organism evidence="4 5">
    <name type="scientific">Mycena chlorophos</name>
    <name type="common">Agaric fungus</name>
    <name type="synonym">Agaricus chlorophos</name>
    <dbReference type="NCBI Taxonomy" id="658473"/>
    <lineage>
        <taxon>Eukaryota</taxon>
        <taxon>Fungi</taxon>
        <taxon>Dikarya</taxon>
        <taxon>Basidiomycota</taxon>
        <taxon>Agaricomycotina</taxon>
        <taxon>Agaricomycetes</taxon>
        <taxon>Agaricomycetidae</taxon>
        <taxon>Agaricales</taxon>
        <taxon>Marasmiineae</taxon>
        <taxon>Mycenaceae</taxon>
        <taxon>Mycena</taxon>
    </lineage>
</organism>
<dbReference type="PANTHER" id="PTHR31685">
    <property type="entry name" value="INTEGRAL MEMBRANE PROTEIN (AFU_ORTHOLOGUE AFUA_6G12730)-RELATED"/>
    <property type="match status" value="1"/>
</dbReference>
<feature type="transmembrane region" description="Helical" evidence="1">
    <location>
        <begin position="394"/>
        <end position="414"/>
    </location>
</feature>
<evidence type="ECO:0000256" key="1">
    <source>
        <dbReference type="SAM" id="Phobius"/>
    </source>
</evidence>
<evidence type="ECO:0000259" key="2">
    <source>
        <dbReference type="Pfam" id="PF10348"/>
    </source>
</evidence>
<reference evidence="4" key="1">
    <citation type="submission" date="2014-09" db="EMBL/GenBank/DDBJ databases">
        <title>Genome sequence of the luminous mushroom Mycena chlorophos for searching fungal bioluminescence genes.</title>
        <authorList>
            <person name="Tanaka Y."/>
            <person name="Kasuga D."/>
            <person name="Oba Y."/>
            <person name="Hase S."/>
            <person name="Sato K."/>
            <person name="Oba Y."/>
            <person name="Sakakibara Y."/>
        </authorList>
    </citation>
    <scope>NUCLEOTIDE SEQUENCE</scope>
</reference>
<feature type="domain" description="Protein YTP1-like C-terminal" evidence="3">
    <location>
        <begin position="364"/>
        <end position="630"/>
    </location>
</feature>
<feature type="transmembrane region" description="Helical" evidence="1">
    <location>
        <begin position="577"/>
        <end position="597"/>
    </location>
</feature>
<keyword evidence="5" id="KW-1185">Reference proteome</keyword>
<feature type="transmembrane region" description="Helical" evidence="1">
    <location>
        <begin position="541"/>
        <end position="562"/>
    </location>
</feature>
<evidence type="ECO:0000313" key="5">
    <source>
        <dbReference type="Proteomes" id="UP000815677"/>
    </source>
</evidence>
<feature type="transmembrane region" description="Helical" evidence="1">
    <location>
        <begin position="461"/>
        <end position="480"/>
    </location>
</feature>
<gene>
    <name evidence="4" type="ORF">MCHLO_10895</name>
</gene>
<feature type="transmembrane region" description="Helical" evidence="1">
    <location>
        <begin position="152"/>
        <end position="174"/>
    </location>
</feature>
<sequence length="651" mass="72108">MPKIGERRLSVINFLPPDSHGNRRQLHPGASSLCSYRNRGVDPMRTKSVVHTEEYRDYAVLHSSSCSGTCPCGRLLMRIIQLAAAYKTVPVLALAAVSTAQLIYPRDGHHHDGAPLKELNETEVTLYHAPIGPSYYTIDWDDPVDPSRHPGWLITHALFMSLAFFVCLPVGITLRAAKHPLHAFPVVGFYASFFLACAASSIYRKMTPNMYLGQVHSSHGYYLLFASLVLTSIDLLSTLRRLFDFVRAKQYSLRGFVDALLGRVRVNGGDSAEYIGLVAEPETPRDHDHDETYEDFQHGDTEQWANHVRRHSTMSEGTVFGPHSPRFDKGSHEWSVPKISLLSRVGSAVFGTAERILVVAGLGLVLTGIVTYTGGCRQNYVNGCLAHLIKGGIFFVYGLMTFARFLGWCAHLGWSWNRAPSSGYPTAEFVESAVIFLYGATNTWMERFGANPGDPFTTKQIEHIGIAVMFWFAGLIGMAVESKTIRRWLAALAVDTSENVEAPATYSSSFNPFPALVIGITGAAMAAHMQTYMFQVQIHELWGNLLMAFSVMRCLTYFFLWISPPRSTLPSRPPTEALASFFLAAGGISFMFSTEELTIAAMRRGRDDIMMFAVAAVAITCLSCTWVIGVTGFAGWLKTRMNRTVAYRSDA</sequence>
<evidence type="ECO:0000313" key="4">
    <source>
        <dbReference type="EMBL" id="GAT54011.1"/>
    </source>
</evidence>
<dbReference type="Pfam" id="PF10348">
    <property type="entry name" value="DUF2427"/>
    <property type="match status" value="1"/>
</dbReference>
<feature type="transmembrane region" description="Helical" evidence="1">
    <location>
        <begin position="513"/>
        <end position="534"/>
    </location>
</feature>
<name>A0ABQ0LVR6_MYCCL</name>
<keyword evidence="1" id="KW-0472">Membrane</keyword>
<protein>
    <recommendedName>
        <fullName evidence="6">Integral membrane protein</fullName>
    </recommendedName>
</protein>
<proteinExistence type="predicted"/>
<dbReference type="EMBL" id="DF848493">
    <property type="protein sequence ID" value="GAT54011.1"/>
    <property type="molecule type" value="Genomic_DNA"/>
</dbReference>
<feature type="transmembrane region" description="Helical" evidence="1">
    <location>
        <begin position="222"/>
        <end position="243"/>
    </location>
</feature>
<dbReference type="Pfam" id="PF10355">
    <property type="entry name" value="Ytp1"/>
    <property type="match status" value="1"/>
</dbReference>
<feature type="transmembrane region" description="Helical" evidence="1">
    <location>
        <begin position="84"/>
        <end position="104"/>
    </location>
</feature>